<feature type="binding site" evidence="12">
    <location>
        <position position="439"/>
    </location>
    <ligand>
        <name>S-adenosyl-L-methionine</name>
        <dbReference type="ChEBI" id="CHEBI:59789"/>
    </ligand>
</feature>
<keyword evidence="8 12" id="KW-0479">Metal-binding</keyword>
<dbReference type="Proteomes" id="UP000216725">
    <property type="component" value="Unassembled WGS sequence"/>
</dbReference>
<dbReference type="InterPro" id="IPR007197">
    <property type="entry name" value="rSAM"/>
</dbReference>
<keyword evidence="6 12" id="KW-0808">Transferase</keyword>
<organism evidence="15 16">
    <name type="scientific">Pseudoscardovia radai</name>
    <dbReference type="NCBI Taxonomy" id="987066"/>
    <lineage>
        <taxon>Bacteria</taxon>
        <taxon>Bacillati</taxon>
        <taxon>Actinomycetota</taxon>
        <taxon>Actinomycetes</taxon>
        <taxon>Bifidobacteriales</taxon>
        <taxon>Bifidobacteriaceae</taxon>
        <taxon>Pseudoscardovia</taxon>
    </lineage>
</organism>
<accession>A0A261F2B0</accession>
<evidence type="ECO:0000256" key="9">
    <source>
        <dbReference type="ARBA" id="ARBA00023004"/>
    </source>
</evidence>
<feature type="binding site" evidence="12">
    <location>
        <position position="253"/>
    </location>
    <ligand>
        <name>[4Fe-4S] cluster</name>
        <dbReference type="ChEBI" id="CHEBI:49883"/>
        <note>4Fe-4S-S-AdoMet</note>
    </ligand>
</feature>
<keyword evidence="9 12" id="KW-0408">Iron</keyword>
<evidence type="ECO:0000256" key="6">
    <source>
        <dbReference type="ARBA" id="ARBA00022679"/>
    </source>
</evidence>
<evidence type="ECO:0000256" key="10">
    <source>
        <dbReference type="ARBA" id="ARBA00023014"/>
    </source>
</evidence>
<dbReference type="GO" id="GO:0005737">
    <property type="term" value="C:cytoplasm"/>
    <property type="evidence" value="ECO:0007669"/>
    <property type="project" value="UniProtKB-SubCell"/>
</dbReference>
<evidence type="ECO:0000256" key="1">
    <source>
        <dbReference type="ARBA" id="ARBA00004496"/>
    </source>
</evidence>
<evidence type="ECO:0000256" key="11">
    <source>
        <dbReference type="ARBA" id="ARBA00023157"/>
    </source>
</evidence>
<dbReference type="HAMAP" id="MF_01849">
    <property type="entry name" value="RNA_methyltr_RlmN"/>
    <property type="match status" value="1"/>
</dbReference>
<proteinExistence type="inferred from homology"/>
<dbReference type="PROSITE" id="PS51918">
    <property type="entry name" value="RADICAL_SAM"/>
    <property type="match status" value="1"/>
</dbReference>
<feature type="compositionally biased region" description="Low complexity" evidence="13">
    <location>
        <begin position="74"/>
        <end position="100"/>
    </location>
</feature>
<dbReference type="GO" id="GO:0051539">
    <property type="term" value="F:4 iron, 4 sulfur cluster binding"/>
    <property type="evidence" value="ECO:0007669"/>
    <property type="project" value="UniProtKB-UniRule"/>
</dbReference>
<dbReference type="AlphaFoldDB" id="A0A261F2B0"/>
<feature type="binding site" evidence="12">
    <location>
        <position position="337"/>
    </location>
    <ligand>
        <name>S-adenosyl-L-methionine</name>
        <dbReference type="ChEBI" id="CHEBI:59789"/>
    </ligand>
</feature>
<evidence type="ECO:0000256" key="4">
    <source>
        <dbReference type="ARBA" id="ARBA00022552"/>
    </source>
</evidence>
<evidence type="ECO:0000256" key="12">
    <source>
        <dbReference type="HAMAP-Rule" id="MF_01849"/>
    </source>
</evidence>
<keyword evidence="2 12" id="KW-0004">4Fe-4S</keyword>
<dbReference type="Gene3D" id="1.10.150.530">
    <property type="match status" value="1"/>
</dbReference>
<feature type="binding site" evidence="12">
    <location>
        <begin position="360"/>
        <end position="362"/>
    </location>
    <ligand>
        <name>S-adenosyl-L-methionine</name>
        <dbReference type="ChEBI" id="CHEBI:59789"/>
    </ligand>
</feature>
<dbReference type="FunFam" id="3.20.20.70:FF:000014">
    <property type="entry name" value="Probable dual-specificity RNA methyltransferase RlmN"/>
    <property type="match status" value="1"/>
</dbReference>
<dbReference type="Gene3D" id="3.20.20.70">
    <property type="entry name" value="Aldolase class I"/>
    <property type="match status" value="1"/>
</dbReference>
<evidence type="ECO:0000259" key="14">
    <source>
        <dbReference type="PROSITE" id="PS51918"/>
    </source>
</evidence>
<dbReference type="GO" id="GO:0070475">
    <property type="term" value="P:rRNA base methylation"/>
    <property type="evidence" value="ECO:0007669"/>
    <property type="project" value="UniProtKB-UniRule"/>
</dbReference>
<dbReference type="GO" id="GO:0019843">
    <property type="term" value="F:rRNA binding"/>
    <property type="evidence" value="ECO:0007669"/>
    <property type="project" value="UniProtKB-UniRule"/>
</dbReference>
<comment type="similarity">
    <text evidence="12">Belongs to the radical SAM superfamily. RlmN family.</text>
</comment>
<comment type="caution">
    <text evidence="12">Lacks conserved residue(s) required for the propagation of feature annotation.</text>
</comment>
<protein>
    <recommendedName>
        <fullName evidence="12">Probable dual-specificity RNA methyltransferase RlmN</fullName>
        <ecNumber evidence="12">2.1.1.192</ecNumber>
    </recommendedName>
    <alternativeName>
        <fullName evidence="12">23S rRNA (adenine(2503)-C(2))-methyltransferase</fullName>
    </alternativeName>
    <alternativeName>
        <fullName evidence="12">23S rRNA m2A2503 methyltransferase</fullName>
    </alternativeName>
    <alternativeName>
        <fullName evidence="12">Ribosomal RNA large subunit methyltransferase N</fullName>
    </alternativeName>
    <alternativeName>
        <fullName evidence="12">tRNA (adenine(37)-C(2))-methyltransferase</fullName>
    </alternativeName>
    <alternativeName>
        <fullName evidence="12">tRNA m2A37 methyltransferase</fullName>
    </alternativeName>
</protein>
<dbReference type="NCBIfam" id="TIGR00048">
    <property type="entry name" value="rRNA_mod_RlmN"/>
    <property type="match status" value="1"/>
</dbReference>
<dbReference type="PANTHER" id="PTHR30544:SF5">
    <property type="entry name" value="RADICAL SAM CORE DOMAIN-CONTAINING PROTEIN"/>
    <property type="match status" value="1"/>
</dbReference>
<feature type="domain" description="Radical SAM core" evidence="14">
    <location>
        <begin position="235"/>
        <end position="477"/>
    </location>
</feature>
<keyword evidence="7 12" id="KW-0949">S-adenosyl-L-methionine</keyword>
<dbReference type="InterPro" id="IPR004383">
    <property type="entry name" value="rRNA_lsu_MTrfase_RlmN/Cfr"/>
</dbReference>
<dbReference type="GO" id="GO:0070040">
    <property type="term" value="F:rRNA (adenine(2503)-C2-)-methyltransferase activity"/>
    <property type="evidence" value="ECO:0007669"/>
    <property type="project" value="UniProtKB-UniRule"/>
</dbReference>
<evidence type="ECO:0000256" key="2">
    <source>
        <dbReference type="ARBA" id="ARBA00022485"/>
    </source>
</evidence>
<comment type="catalytic activity">
    <reaction evidence="12">
        <text>adenosine(2503) in 23S rRNA + 2 reduced [2Fe-2S]-[ferredoxin] + 2 S-adenosyl-L-methionine = 2-methyladenosine(2503) in 23S rRNA + 5'-deoxyadenosine + L-methionine + 2 oxidized [2Fe-2S]-[ferredoxin] + S-adenosyl-L-homocysteine</text>
        <dbReference type="Rhea" id="RHEA:42916"/>
        <dbReference type="Rhea" id="RHEA-COMP:10000"/>
        <dbReference type="Rhea" id="RHEA-COMP:10001"/>
        <dbReference type="Rhea" id="RHEA-COMP:10152"/>
        <dbReference type="Rhea" id="RHEA-COMP:10282"/>
        <dbReference type="ChEBI" id="CHEBI:17319"/>
        <dbReference type="ChEBI" id="CHEBI:33737"/>
        <dbReference type="ChEBI" id="CHEBI:33738"/>
        <dbReference type="ChEBI" id="CHEBI:57844"/>
        <dbReference type="ChEBI" id="CHEBI:57856"/>
        <dbReference type="ChEBI" id="CHEBI:59789"/>
        <dbReference type="ChEBI" id="CHEBI:74411"/>
        <dbReference type="ChEBI" id="CHEBI:74497"/>
        <dbReference type="EC" id="2.1.1.192"/>
    </reaction>
</comment>
<dbReference type="SFLD" id="SFLDG01062">
    <property type="entry name" value="methyltransferase_(Class_A)"/>
    <property type="match status" value="1"/>
</dbReference>
<comment type="function">
    <text evidence="12">Specifically methylates position 2 of adenine 2503 in 23S rRNA and position 2 of adenine 37 in tRNAs.</text>
</comment>
<dbReference type="EMBL" id="MWWR01000002">
    <property type="protein sequence ID" value="OZG53260.1"/>
    <property type="molecule type" value="Genomic_DNA"/>
</dbReference>
<dbReference type="GO" id="GO:0030488">
    <property type="term" value="P:tRNA methylation"/>
    <property type="evidence" value="ECO:0007669"/>
    <property type="project" value="UniProtKB-UniRule"/>
</dbReference>
<dbReference type="SMART" id="SM00729">
    <property type="entry name" value="Elp3"/>
    <property type="match status" value="1"/>
</dbReference>
<dbReference type="PANTHER" id="PTHR30544">
    <property type="entry name" value="23S RRNA METHYLTRANSFERASE"/>
    <property type="match status" value="1"/>
</dbReference>
<dbReference type="GO" id="GO:0046872">
    <property type="term" value="F:metal ion binding"/>
    <property type="evidence" value="ECO:0007669"/>
    <property type="project" value="UniProtKB-KW"/>
</dbReference>
<keyword evidence="12" id="KW-0819">tRNA processing</keyword>
<keyword evidence="16" id="KW-1185">Reference proteome</keyword>
<dbReference type="SUPFAM" id="SSF102114">
    <property type="entry name" value="Radical SAM enzymes"/>
    <property type="match status" value="1"/>
</dbReference>
<dbReference type="InterPro" id="IPR040072">
    <property type="entry name" value="Methyltransferase_A"/>
</dbReference>
<feature type="active site" description="Proton acceptor" evidence="12">
    <location>
        <position position="229"/>
    </location>
</feature>
<feature type="binding site" evidence="12">
    <location>
        <position position="249"/>
    </location>
    <ligand>
        <name>[4Fe-4S] cluster</name>
        <dbReference type="ChEBI" id="CHEBI:49883"/>
        <note>4Fe-4S-S-AdoMet</note>
    </ligand>
</feature>
<comment type="catalytic activity">
    <reaction evidence="12">
        <text>adenosine(37) in tRNA + 2 reduced [2Fe-2S]-[ferredoxin] + 2 S-adenosyl-L-methionine = 2-methyladenosine(37) in tRNA + 5'-deoxyadenosine + L-methionine + 2 oxidized [2Fe-2S]-[ferredoxin] + S-adenosyl-L-homocysteine</text>
        <dbReference type="Rhea" id="RHEA:43332"/>
        <dbReference type="Rhea" id="RHEA-COMP:10000"/>
        <dbReference type="Rhea" id="RHEA-COMP:10001"/>
        <dbReference type="Rhea" id="RHEA-COMP:10162"/>
        <dbReference type="Rhea" id="RHEA-COMP:10485"/>
        <dbReference type="ChEBI" id="CHEBI:17319"/>
        <dbReference type="ChEBI" id="CHEBI:33737"/>
        <dbReference type="ChEBI" id="CHEBI:33738"/>
        <dbReference type="ChEBI" id="CHEBI:57844"/>
        <dbReference type="ChEBI" id="CHEBI:57856"/>
        <dbReference type="ChEBI" id="CHEBI:59789"/>
        <dbReference type="ChEBI" id="CHEBI:74411"/>
        <dbReference type="ChEBI" id="CHEBI:74497"/>
        <dbReference type="EC" id="2.1.1.192"/>
    </reaction>
</comment>
<keyword evidence="3 12" id="KW-0963">Cytoplasm</keyword>
<feature type="region of interest" description="Disordered" evidence="13">
    <location>
        <begin position="40"/>
        <end position="123"/>
    </location>
</feature>
<evidence type="ECO:0000256" key="8">
    <source>
        <dbReference type="ARBA" id="ARBA00022723"/>
    </source>
</evidence>
<dbReference type="CDD" id="cd01335">
    <property type="entry name" value="Radical_SAM"/>
    <property type="match status" value="1"/>
</dbReference>
<feature type="binding site" evidence="12">
    <location>
        <position position="256"/>
    </location>
    <ligand>
        <name>[4Fe-4S] cluster</name>
        <dbReference type="ChEBI" id="CHEBI:49883"/>
        <note>4Fe-4S-S-AdoMet</note>
    </ligand>
</feature>
<evidence type="ECO:0000256" key="3">
    <source>
        <dbReference type="ARBA" id="ARBA00022490"/>
    </source>
</evidence>
<dbReference type="SFLD" id="SFLDS00029">
    <property type="entry name" value="Radical_SAM"/>
    <property type="match status" value="1"/>
</dbReference>
<keyword evidence="5 12" id="KW-0489">Methyltransferase</keyword>
<feature type="compositionally biased region" description="Low complexity" evidence="13">
    <location>
        <begin position="40"/>
        <end position="66"/>
    </location>
</feature>
<evidence type="ECO:0000256" key="7">
    <source>
        <dbReference type="ARBA" id="ARBA00022691"/>
    </source>
</evidence>
<dbReference type="InterPro" id="IPR058240">
    <property type="entry name" value="rSAM_sf"/>
</dbReference>
<feature type="binding site" evidence="12">
    <location>
        <begin position="303"/>
        <end position="304"/>
    </location>
    <ligand>
        <name>S-adenosyl-L-methionine</name>
        <dbReference type="ChEBI" id="CHEBI:59789"/>
    </ligand>
</feature>
<comment type="miscellaneous">
    <text evidence="12">Reaction proceeds by a ping-pong mechanism involving intermediate methylation of a conserved cysteine residue.</text>
</comment>
<keyword evidence="10 12" id="KW-0411">Iron-sulfur</keyword>
<feature type="active site" description="S-methylcysteine intermediate" evidence="12">
    <location>
        <position position="482"/>
    </location>
</feature>
<gene>
    <name evidence="12" type="primary">rlmN</name>
    <name evidence="15" type="ORF">PSRA_0067</name>
</gene>
<evidence type="ECO:0000313" key="16">
    <source>
        <dbReference type="Proteomes" id="UP000216725"/>
    </source>
</evidence>
<comment type="subcellular location">
    <subcellularLocation>
        <location evidence="1 12">Cytoplasm</location>
    </subcellularLocation>
</comment>
<dbReference type="GO" id="GO:0000049">
    <property type="term" value="F:tRNA binding"/>
    <property type="evidence" value="ECO:0007669"/>
    <property type="project" value="UniProtKB-UniRule"/>
</dbReference>
<dbReference type="EC" id="2.1.1.192" evidence="12"/>
<reference evidence="15 16" key="1">
    <citation type="journal article" date="2017" name="BMC Genomics">
        <title>Comparative genomic and phylogenomic analyses of the Bifidobacteriaceae family.</title>
        <authorList>
            <person name="Lugli G.A."/>
            <person name="Milani C."/>
            <person name="Turroni F."/>
            <person name="Duranti S."/>
            <person name="Mancabelli L."/>
            <person name="Mangifesta M."/>
            <person name="Ferrario C."/>
            <person name="Modesto M."/>
            <person name="Mattarelli P."/>
            <person name="Jiri K."/>
            <person name="van Sinderen D."/>
            <person name="Ventura M."/>
        </authorList>
    </citation>
    <scope>NUCLEOTIDE SEQUENCE [LARGE SCALE GENOMIC DNA]</scope>
    <source>
        <strain evidence="15 16">DSM 24742</strain>
    </source>
</reference>
<comment type="cofactor">
    <cofactor evidence="12">
        <name>[4Fe-4S] cluster</name>
        <dbReference type="ChEBI" id="CHEBI:49883"/>
    </cofactor>
    <text evidence="12">Binds 1 [4Fe-4S] cluster. The cluster is coordinated with 3 cysteines and an exchangeable S-adenosyl-L-methionine.</text>
</comment>
<evidence type="ECO:0000313" key="15">
    <source>
        <dbReference type="EMBL" id="OZG53260.1"/>
    </source>
</evidence>
<evidence type="ECO:0000256" key="5">
    <source>
        <dbReference type="ARBA" id="ARBA00022603"/>
    </source>
</evidence>
<dbReference type="InterPro" id="IPR027492">
    <property type="entry name" value="RNA_MTrfase_RlmN"/>
</dbReference>
<keyword evidence="11 12" id="KW-1015">Disulfide bond</keyword>
<dbReference type="SFLD" id="SFLDF00275">
    <property type="entry name" value="adenosine_C2_methyltransferase"/>
    <property type="match status" value="1"/>
</dbReference>
<sequence>MSHTAGPFACATGRLSLLHGRDGGTNRKTYDKADYMADIDASQSSSHSHSSHDGAGNAGAPSSPAGLHDAPFRATDTPGTAGIAGATDAADATNGADTAASRAQGQRDQEPETGITPGGTRGAFRDILSKDHARRGKPPVHVTDLDEDGRIALAKSIGLPKFRVSQLAQHYYAHFETDVENFTDFPAAARAEAHQAFFPDLIDEELVQTADGGTTRKTLWRLFDDARIESVLMKYPSRITLCISSQVGCGMGCPFCATGQLGLTRNLSCGEILEQVRIASKQSEDGVFGEPGRLSNVVFMGMGEPMGNYRSVISAIRQISAQPPHGFGISARNITVSTVGIVPGIRKLIDEHIPVRLAVSLHAPSDELRDRLVPMNKRFNTTQVLDAAHDYFLASHRRVSIEYALMRGINDQPEHARLLARRINHYGDDWAHVNPIPLNPIEGSPWTASKPEDEAEFLDILHRAGITATLRDTRGSDIDGACGQLAARHVADQVMGTAARRAGTDA</sequence>
<dbReference type="InterPro" id="IPR013785">
    <property type="entry name" value="Aldolase_TIM"/>
</dbReference>
<comment type="caution">
    <text evidence="15">The sequence shown here is derived from an EMBL/GenBank/DDBJ whole genome shotgun (WGS) entry which is preliminary data.</text>
</comment>
<dbReference type="InterPro" id="IPR006638">
    <property type="entry name" value="Elp3/MiaA/NifB-like_rSAM"/>
</dbReference>
<dbReference type="Pfam" id="PF04055">
    <property type="entry name" value="Radical_SAM"/>
    <property type="match status" value="1"/>
</dbReference>
<name>A0A261F2B0_9BIFI</name>
<dbReference type="GO" id="GO:0002935">
    <property type="term" value="F:tRNA (adenine(37)-C2)-methyltransferase activity"/>
    <property type="evidence" value="ECO:0007669"/>
    <property type="project" value="UniProtKB-UniRule"/>
</dbReference>
<keyword evidence="4 12" id="KW-0698">rRNA processing</keyword>
<evidence type="ECO:0000256" key="13">
    <source>
        <dbReference type="SAM" id="MobiDB-lite"/>
    </source>
</evidence>